<dbReference type="GO" id="GO:0044781">
    <property type="term" value="P:bacterial-type flagellum organization"/>
    <property type="evidence" value="ECO:0007669"/>
    <property type="project" value="UniProtKB-UniRule"/>
</dbReference>
<proteinExistence type="inferred from homology"/>
<dbReference type="RefSeq" id="WP_348944099.1">
    <property type="nucleotide sequence ID" value="NZ_CP157355.1"/>
</dbReference>
<keyword evidence="9" id="KW-0969">Cilium</keyword>
<dbReference type="InterPro" id="IPR052205">
    <property type="entry name" value="FliO/MopB"/>
</dbReference>
<accession>A0AAU7F7J5</accession>
<evidence type="ECO:0000313" key="9">
    <source>
        <dbReference type="EMBL" id="XBL99692.1"/>
    </source>
</evidence>
<reference evidence="9" key="1">
    <citation type="submission" date="2024-05" db="EMBL/GenBank/DDBJ databases">
        <authorList>
            <person name="Yang L."/>
            <person name="Pan L."/>
        </authorList>
    </citation>
    <scope>NUCLEOTIDE SEQUENCE</scope>
    <source>
        <strain evidence="9">FCG-7</strain>
    </source>
</reference>
<evidence type="ECO:0000256" key="8">
    <source>
        <dbReference type="SAM" id="SignalP"/>
    </source>
</evidence>
<evidence type="ECO:0000256" key="1">
    <source>
        <dbReference type="ARBA" id="ARBA00022475"/>
    </source>
</evidence>
<feature type="signal peptide" evidence="8">
    <location>
        <begin position="1"/>
        <end position="20"/>
    </location>
</feature>
<keyword evidence="9" id="KW-0282">Flagellum</keyword>
<keyword evidence="2 7" id="KW-0812">Transmembrane</keyword>
<evidence type="ECO:0000256" key="6">
    <source>
        <dbReference type="ARBA" id="ARBA00037937"/>
    </source>
</evidence>
<evidence type="ECO:0000256" key="3">
    <source>
        <dbReference type="ARBA" id="ARBA00022989"/>
    </source>
</evidence>
<keyword evidence="3 7" id="KW-1133">Transmembrane helix</keyword>
<feature type="transmembrane region" description="Helical" evidence="7">
    <location>
        <begin position="34"/>
        <end position="55"/>
    </location>
</feature>
<dbReference type="AlphaFoldDB" id="A0AAU7F7J5"/>
<dbReference type="EMBL" id="CP157355">
    <property type="protein sequence ID" value="XBL99692.1"/>
    <property type="molecule type" value="Genomic_DNA"/>
</dbReference>
<keyword evidence="8" id="KW-0732">Signal</keyword>
<keyword evidence="1 7" id="KW-1003">Cell membrane</keyword>
<evidence type="ECO:0000256" key="4">
    <source>
        <dbReference type="ARBA" id="ARBA00023136"/>
    </source>
</evidence>
<organism evidence="9">
    <name type="scientific">Chitinibacter mangrovi</name>
    <dbReference type="NCBI Taxonomy" id="3153927"/>
    <lineage>
        <taxon>Bacteria</taxon>
        <taxon>Pseudomonadati</taxon>
        <taxon>Pseudomonadota</taxon>
        <taxon>Betaproteobacteria</taxon>
        <taxon>Neisseriales</taxon>
        <taxon>Chitinibacteraceae</taxon>
        <taxon>Chitinibacter</taxon>
    </lineage>
</organism>
<comment type="similarity">
    <text evidence="6 7">Belongs to the FliO/MopB family.</text>
</comment>
<gene>
    <name evidence="9" type="primary">fliO</name>
    <name evidence="9" type="ORF">ABHF33_11520</name>
</gene>
<sequence length="143" mass="15190">MTLSKIVRGSLFGLPLSVWAAANPAQVGPSGVGSIMQVILALGLVLGLIVGAAWLMRRFALLPGAANQHLRVVSGVMVGQRERVVIVEVQERWLVLGVTGEQVNLLHTLDKPEHLPAPVPAAPAFAQWLQAAIEKRKGAKNAL</sequence>
<feature type="chain" id="PRO_5043649792" description="Flagellar protein" evidence="8">
    <location>
        <begin position="21"/>
        <end position="143"/>
    </location>
</feature>
<dbReference type="PANTHER" id="PTHR38766:SF1">
    <property type="entry name" value="FLAGELLAR PROTEIN FLIO"/>
    <property type="match status" value="1"/>
</dbReference>
<dbReference type="Pfam" id="PF04347">
    <property type="entry name" value="FliO"/>
    <property type="match status" value="1"/>
</dbReference>
<protein>
    <recommendedName>
        <fullName evidence="7">Flagellar protein</fullName>
    </recommendedName>
</protein>
<dbReference type="InterPro" id="IPR022781">
    <property type="entry name" value="Flagellar_biosynth_FliO"/>
</dbReference>
<keyword evidence="5 7" id="KW-0975">Bacterial flagellum</keyword>
<evidence type="ECO:0000256" key="2">
    <source>
        <dbReference type="ARBA" id="ARBA00022692"/>
    </source>
</evidence>
<comment type="subcellular location">
    <subcellularLocation>
        <location evidence="7">Cell membrane</location>
    </subcellularLocation>
    <subcellularLocation>
        <location evidence="7">Bacterial flagellum basal body</location>
    </subcellularLocation>
</comment>
<dbReference type="GO" id="GO:0005886">
    <property type="term" value="C:plasma membrane"/>
    <property type="evidence" value="ECO:0007669"/>
    <property type="project" value="UniProtKB-SubCell"/>
</dbReference>
<keyword evidence="9" id="KW-0966">Cell projection</keyword>
<evidence type="ECO:0000256" key="7">
    <source>
        <dbReference type="RuleBase" id="RU362064"/>
    </source>
</evidence>
<name>A0AAU7F7J5_9NEIS</name>
<dbReference type="GO" id="GO:0009425">
    <property type="term" value="C:bacterial-type flagellum basal body"/>
    <property type="evidence" value="ECO:0007669"/>
    <property type="project" value="UniProtKB-SubCell"/>
</dbReference>
<dbReference type="NCBIfam" id="TIGR03500">
    <property type="entry name" value="FliO_TIGR"/>
    <property type="match status" value="1"/>
</dbReference>
<dbReference type="KEGG" id="cmav:ABHF33_11520"/>
<evidence type="ECO:0000256" key="5">
    <source>
        <dbReference type="ARBA" id="ARBA00023143"/>
    </source>
</evidence>
<keyword evidence="4 7" id="KW-0472">Membrane</keyword>
<dbReference type="PANTHER" id="PTHR38766">
    <property type="entry name" value="FLAGELLAR PROTEIN FLIO"/>
    <property type="match status" value="1"/>
</dbReference>